<accession>A0A2J8HY77</accession>
<organism evidence="1 2">
    <name type="scientific">Vibrio diazotrophicus</name>
    <dbReference type="NCBI Taxonomy" id="685"/>
    <lineage>
        <taxon>Bacteria</taxon>
        <taxon>Pseudomonadati</taxon>
        <taxon>Pseudomonadota</taxon>
        <taxon>Gammaproteobacteria</taxon>
        <taxon>Vibrionales</taxon>
        <taxon>Vibrionaceae</taxon>
        <taxon>Vibrio</taxon>
    </lineage>
</organism>
<protein>
    <submittedName>
        <fullName evidence="1">Protein-disulfide isomerase</fullName>
    </submittedName>
</protein>
<dbReference type="InterPro" id="IPR036249">
    <property type="entry name" value="Thioredoxin-like_sf"/>
</dbReference>
<dbReference type="SUPFAM" id="SSF52833">
    <property type="entry name" value="Thioredoxin-like"/>
    <property type="match status" value="1"/>
</dbReference>
<reference evidence="1 2" key="1">
    <citation type="submission" date="2018-01" db="EMBL/GenBank/DDBJ databases">
        <title>Draft genome sequences of six Vibrio diazotrophicus strains isolated from deep-sea sediments of the Baltic Sea.</title>
        <authorList>
            <person name="Castillo D."/>
            <person name="Vandieken V."/>
            <person name="Chiang O."/>
            <person name="Middelboe M."/>
        </authorList>
    </citation>
    <scope>NUCLEOTIDE SEQUENCE [LARGE SCALE GENOMIC DNA]</scope>
    <source>
        <strain evidence="1 2">60.27F</strain>
    </source>
</reference>
<comment type="caution">
    <text evidence="1">The sequence shown here is derived from an EMBL/GenBank/DDBJ whole genome shotgun (WGS) entry which is preliminary data.</text>
</comment>
<dbReference type="Proteomes" id="UP000236449">
    <property type="component" value="Unassembled WGS sequence"/>
</dbReference>
<gene>
    <name evidence="1" type="ORF">C1N32_16590</name>
</gene>
<dbReference type="GO" id="GO:0016853">
    <property type="term" value="F:isomerase activity"/>
    <property type="evidence" value="ECO:0007669"/>
    <property type="project" value="UniProtKB-KW"/>
</dbReference>
<sequence>MTNIHYFYDPMCGWCYGATALIQAIEENPSMKIIFHPGGMIEKRSISEQVKQHIMNADPRIAALTGVEFGESYISRLRDSEHFIVDSYLPIKAILIAESLGVSSFRALKAIQHAHYVQGVEVYKLEELQNIMSQFDIDITVWLELMVADSSHTLLEDNISHCHSLMQTLSVSGYPTLIAEHEGSLVKLPHEQYYGRLNEWKNLLTTI</sequence>
<proteinExistence type="predicted"/>
<dbReference type="Gene3D" id="3.40.30.10">
    <property type="entry name" value="Glutaredoxin"/>
    <property type="match status" value="1"/>
</dbReference>
<dbReference type="AlphaFoldDB" id="A0A2J8HY77"/>
<dbReference type="CDD" id="cd03025">
    <property type="entry name" value="DsbA_FrnE_like"/>
    <property type="match status" value="1"/>
</dbReference>
<evidence type="ECO:0000313" key="1">
    <source>
        <dbReference type="EMBL" id="PNI03223.1"/>
    </source>
</evidence>
<keyword evidence="1" id="KW-0413">Isomerase</keyword>
<dbReference type="EMBL" id="POSK01000012">
    <property type="protein sequence ID" value="PNI03223.1"/>
    <property type="molecule type" value="Genomic_DNA"/>
</dbReference>
<dbReference type="RefSeq" id="WP_102966826.1">
    <property type="nucleotide sequence ID" value="NZ_POSK01000012.1"/>
</dbReference>
<evidence type="ECO:0000313" key="2">
    <source>
        <dbReference type="Proteomes" id="UP000236449"/>
    </source>
</evidence>
<dbReference type="OrthoDB" id="9813770at2"/>
<name>A0A2J8HY77_VIBDI</name>